<feature type="compositionally biased region" description="Low complexity" evidence="1">
    <location>
        <begin position="120"/>
        <end position="135"/>
    </location>
</feature>
<dbReference type="AlphaFoldDB" id="A0AAW2KR41"/>
<comment type="caution">
    <text evidence="2">The sequence shown here is derived from an EMBL/GenBank/DDBJ whole genome shotgun (WGS) entry which is preliminary data.</text>
</comment>
<gene>
    <name evidence="2" type="ORF">Sradi_5805400</name>
</gene>
<organism evidence="2">
    <name type="scientific">Sesamum radiatum</name>
    <name type="common">Black benniseed</name>
    <dbReference type="NCBI Taxonomy" id="300843"/>
    <lineage>
        <taxon>Eukaryota</taxon>
        <taxon>Viridiplantae</taxon>
        <taxon>Streptophyta</taxon>
        <taxon>Embryophyta</taxon>
        <taxon>Tracheophyta</taxon>
        <taxon>Spermatophyta</taxon>
        <taxon>Magnoliopsida</taxon>
        <taxon>eudicotyledons</taxon>
        <taxon>Gunneridae</taxon>
        <taxon>Pentapetalae</taxon>
        <taxon>asterids</taxon>
        <taxon>lamiids</taxon>
        <taxon>Lamiales</taxon>
        <taxon>Pedaliaceae</taxon>
        <taxon>Sesamum</taxon>
    </lineage>
</organism>
<name>A0AAW2KR41_SESRA</name>
<reference evidence="2" key="2">
    <citation type="journal article" date="2024" name="Plant">
        <title>Genomic evolution and insights into agronomic trait innovations of Sesamum species.</title>
        <authorList>
            <person name="Miao H."/>
            <person name="Wang L."/>
            <person name="Qu L."/>
            <person name="Liu H."/>
            <person name="Sun Y."/>
            <person name="Le M."/>
            <person name="Wang Q."/>
            <person name="Wei S."/>
            <person name="Zheng Y."/>
            <person name="Lin W."/>
            <person name="Duan Y."/>
            <person name="Cao H."/>
            <person name="Xiong S."/>
            <person name="Wang X."/>
            <person name="Wei L."/>
            <person name="Li C."/>
            <person name="Ma Q."/>
            <person name="Ju M."/>
            <person name="Zhao R."/>
            <person name="Li G."/>
            <person name="Mu C."/>
            <person name="Tian Q."/>
            <person name="Mei H."/>
            <person name="Zhang T."/>
            <person name="Gao T."/>
            <person name="Zhang H."/>
        </authorList>
    </citation>
    <scope>NUCLEOTIDE SEQUENCE</scope>
    <source>
        <strain evidence="2">G02</strain>
    </source>
</reference>
<evidence type="ECO:0000256" key="1">
    <source>
        <dbReference type="SAM" id="MobiDB-lite"/>
    </source>
</evidence>
<protein>
    <submittedName>
        <fullName evidence="2">Nuclear pore complex protein</fullName>
    </submittedName>
</protein>
<dbReference type="EMBL" id="JACGWJ010000027">
    <property type="protein sequence ID" value="KAL0308631.1"/>
    <property type="molecule type" value="Genomic_DNA"/>
</dbReference>
<evidence type="ECO:0000313" key="2">
    <source>
        <dbReference type="EMBL" id="KAL0308631.1"/>
    </source>
</evidence>
<feature type="region of interest" description="Disordered" evidence="1">
    <location>
        <begin position="83"/>
        <end position="135"/>
    </location>
</feature>
<sequence length="135" mass="14529">MVGLSQLLLRSHSANGLIEDYAACLELRSEECQIIEDSSVDPGVLIMQAEALPHFREWCWVLLWRLKGAPFTSAEVRKSMGAGRGFMRRNGGRQMAGGGDEGSEDGAAQGSERRCRTRVLGGKSSSLSAGAEPGF</sequence>
<reference evidence="2" key="1">
    <citation type="submission" date="2020-06" db="EMBL/GenBank/DDBJ databases">
        <authorList>
            <person name="Li T."/>
            <person name="Hu X."/>
            <person name="Zhang T."/>
            <person name="Song X."/>
            <person name="Zhang H."/>
            <person name="Dai N."/>
            <person name="Sheng W."/>
            <person name="Hou X."/>
            <person name="Wei L."/>
        </authorList>
    </citation>
    <scope>NUCLEOTIDE SEQUENCE</scope>
    <source>
        <strain evidence="2">G02</strain>
        <tissue evidence="2">Leaf</tissue>
    </source>
</reference>
<accession>A0AAW2KR41</accession>
<proteinExistence type="predicted"/>